<accession>A0A084R0X2</accession>
<evidence type="ECO:0000259" key="3">
    <source>
        <dbReference type="Pfam" id="PF00144"/>
    </source>
</evidence>
<dbReference type="Proteomes" id="UP000028524">
    <property type="component" value="Unassembled WGS sequence"/>
</dbReference>
<dbReference type="HOGENOM" id="CLU_020027_11_1_1"/>
<comment type="similarity">
    <text evidence="1">Belongs to the class-A beta-lactamase family.</text>
</comment>
<keyword evidence="2" id="KW-0378">Hydrolase</keyword>
<dbReference type="EMBL" id="KL659351">
    <property type="protein sequence ID" value="KFA69857.1"/>
    <property type="molecule type" value="Genomic_DNA"/>
</dbReference>
<keyword evidence="5" id="KW-1185">Reference proteome</keyword>
<evidence type="ECO:0000256" key="2">
    <source>
        <dbReference type="ARBA" id="ARBA00022801"/>
    </source>
</evidence>
<feature type="domain" description="Beta-lactamase-related" evidence="3">
    <location>
        <begin position="170"/>
        <end position="512"/>
    </location>
</feature>
<dbReference type="InParanoid" id="A0A084R0X2"/>
<dbReference type="PANTHER" id="PTHR43283">
    <property type="entry name" value="BETA-LACTAMASE-RELATED"/>
    <property type="match status" value="1"/>
</dbReference>
<proteinExistence type="inferred from homology"/>
<evidence type="ECO:0000256" key="1">
    <source>
        <dbReference type="ARBA" id="ARBA00009009"/>
    </source>
</evidence>
<dbReference type="InterPro" id="IPR050789">
    <property type="entry name" value="Diverse_Enzym_Activities"/>
</dbReference>
<evidence type="ECO:0000313" key="5">
    <source>
        <dbReference type="Proteomes" id="UP000028524"/>
    </source>
</evidence>
<name>A0A084R0X2_STAC4</name>
<dbReference type="SUPFAM" id="SSF56601">
    <property type="entry name" value="beta-lactamase/transpeptidase-like"/>
    <property type="match status" value="1"/>
</dbReference>
<evidence type="ECO:0000313" key="4">
    <source>
        <dbReference type="EMBL" id="KFA69857.1"/>
    </source>
</evidence>
<gene>
    <name evidence="4" type="ORF">S40285_08420</name>
</gene>
<dbReference type="OMA" id="FEDEMYA"/>
<dbReference type="InterPro" id="IPR001466">
    <property type="entry name" value="Beta-lactam-related"/>
</dbReference>
<dbReference type="PANTHER" id="PTHR43283:SF17">
    <property type="entry name" value="(LOVD), PUTATIVE (AFU_ORTHOLOGUE AFUA_5G00920)-RELATED"/>
    <property type="match status" value="1"/>
</dbReference>
<organism evidence="4 5">
    <name type="scientific">Stachybotrys chlorohalonatus (strain IBT 40285)</name>
    <dbReference type="NCBI Taxonomy" id="1283841"/>
    <lineage>
        <taxon>Eukaryota</taxon>
        <taxon>Fungi</taxon>
        <taxon>Dikarya</taxon>
        <taxon>Ascomycota</taxon>
        <taxon>Pezizomycotina</taxon>
        <taxon>Sordariomycetes</taxon>
        <taxon>Hypocreomycetidae</taxon>
        <taxon>Hypocreales</taxon>
        <taxon>Stachybotryaceae</taxon>
        <taxon>Stachybotrys</taxon>
    </lineage>
</organism>
<dbReference type="Pfam" id="PF00144">
    <property type="entry name" value="Beta-lactamase"/>
    <property type="match status" value="1"/>
</dbReference>
<sequence>MNKTPIATPKGSRACDPVPESAVVIVVTVVVDVTVVAMGRVSSAVGTVVPATGVRRRVMLPSPFGINLVLALMSAIRAASAMVSIPSLVQIAAECRGAAAASAFLSVKYKILIHHLPHYPTYAQSAFASSRMGSFRERLHSALEDEVVPFLALFAKLRDGTQVASETADGHKHMGDKGKPIDKNTVFAWASLTKLPTTIAALQLVEKGSIQLDDDVSSILPVLGRQPILSGWADDSSPVLKNRRNPITLRHLLTHSAGTGYDFMSQELQKLHLSRGTVPSQGATIDERFDLPLLFEPGEGWEYGCGVDWAGKIVEQLSGVSLEAYLHKNVWAPLGATSFTFWPDKNNSKGSQLATLTRRVRKTGKLAEIKQGLGMNTGATDCFGGHGGHGSARDLAELLSSILANDSRVLTPRMVDVMFENQLSPQSQSVLQNAMRDPTWSVGDFYPGETYNWGLGGMLINGSTESKAPFNRGARTLVWSGAAHQFWFIDREKGVCGLFMTQVLSPPPVADAKIRDLTCAWQQYVYQQVDARRNVVGKL</sequence>
<dbReference type="GO" id="GO:0016787">
    <property type="term" value="F:hydrolase activity"/>
    <property type="evidence" value="ECO:0007669"/>
    <property type="project" value="UniProtKB-KW"/>
</dbReference>
<dbReference type="OrthoDB" id="428260at2759"/>
<protein>
    <recommendedName>
        <fullName evidence="3">Beta-lactamase-related domain-containing protein</fullName>
    </recommendedName>
</protein>
<dbReference type="InterPro" id="IPR012338">
    <property type="entry name" value="Beta-lactam/transpept-like"/>
</dbReference>
<dbReference type="Gene3D" id="3.40.710.10">
    <property type="entry name" value="DD-peptidase/beta-lactamase superfamily"/>
    <property type="match status" value="1"/>
</dbReference>
<dbReference type="AlphaFoldDB" id="A0A084R0X2"/>
<reference evidence="4 5" key="1">
    <citation type="journal article" date="2014" name="BMC Genomics">
        <title>Comparative genome sequencing reveals chemotype-specific gene clusters in the toxigenic black mold Stachybotrys.</title>
        <authorList>
            <person name="Semeiks J."/>
            <person name="Borek D."/>
            <person name="Otwinowski Z."/>
            <person name="Grishin N.V."/>
        </authorList>
    </citation>
    <scope>NUCLEOTIDE SEQUENCE [LARGE SCALE GENOMIC DNA]</scope>
    <source>
        <strain evidence="4 5">IBT 40285</strain>
    </source>
</reference>